<proteinExistence type="inferred from homology"/>
<gene>
    <name evidence="5" type="primary">yciB</name>
    <name evidence="6" type="ORF">DRB17_04380</name>
</gene>
<dbReference type="GO" id="GO:0005886">
    <property type="term" value="C:plasma membrane"/>
    <property type="evidence" value="ECO:0007669"/>
    <property type="project" value="UniProtKB-SubCell"/>
</dbReference>
<evidence type="ECO:0000256" key="1">
    <source>
        <dbReference type="ARBA" id="ARBA00022475"/>
    </source>
</evidence>
<sequence length="182" mass="19996">MRPVVDYGPLAVFFAGYMWKDLFFATAGLMAATAVALLLSLVLTRRIPKLPLITAAIVGVFGGLTLWLDDPTFIKMKPTIVQAIFAAILGGGFLFGKPLLRPVLGMAMPWQLSERGWRMLTVRWAAFFAVMAVLNELVWRTQPTDIWVSFKVFGILVLTMGFAVAQVPLLTRHKTGEAPGEG</sequence>
<dbReference type="PANTHER" id="PTHR36917">
    <property type="entry name" value="INTRACELLULAR SEPTATION PROTEIN A-RELATED"/>
    <property type="match status" value="1"/>
</dbReference>
<feature type="transmembrane region" description="Helical" evidence="5">
    <location>
        <begin position="80"/>
        <end position="100"/>
    </location>
</feature>
<evidence type="ECO:0000256" key="4">
    <source>
        <dbReference type="ARBA" id="ARBA00023136"/>
    </source>
</evidence>
<feature type="transmembrane region" description="Helical" evidence="5">
    <location>
        <begin position="121"/>
        <end position="140"/>
    </location>
</feature>
<comment type="subcellular location">
    <subcellularLocation>
        <location evidence="5">Cell inner membrane</location>
        <topology evidence="5">Multi-pass membrane protein</topology>
    </subcellularLocation>
</comment>
<keyword evidence="1 5" id="KW-1003">Cell membrane</keyword>
<keyword evidence="2 5" id="KW-0812">Transmembrane</keyword>
<dbReference type="NCBIfam" id="NF001323">
    <property type="entry name" value="PRK00259.1-1"/>
    <property type="match status" value="1"/>
</dbReference>
<feature type="transmembrane region" description="Helical" evidence="5">
    <location>
        <begin position="50"/>
        <end position="68"/>
    </location>
</feature>
<comment type="function">
    <text evidence="5">Plays a role in cell envelope biogenesis, maintenance of cell envelope integrity and membrane homeostasis.</text>
</comment>
<comment type="similarity">
    <text evidence="5">Belongs to the YciB family.</text>
</comment>
<protein>
    <recommendedName>
        <fullName evidence="5">Inner membrane-spanning protein YciB</fullName>
    </recommendedName>
</protein>
<keyword evidence="3 5" id="KW-1133">Transmembrane helix</keyword>
<evidence type="ECO:0000256" key="2">
    <source>
        <dbReference type="ARBA" id="ARBA00022692"/>
    </source>
</evidence>
<accession>A0A369TCY3</accession>
<feature type="transmembrane region" description="Helical" evidence="5">
    <location>
        <begin position="22"/>
        <end position="43"/>
    </location>
</feature>
<keyword evidence="7" id="KW-1185">Reference proteome</keyword>
<dbReference type="Pfam" id="PF04279">
    <property type="entry name" value="IspA"/>
    <property type="match status" value="1"/>
</dbReference>
<dbReference type="HAMAP" id="MF_00189">
    <property type="entry name" value="YciB"/>
    <property type="match status" value="1"/>
</dbReference>
<reference evidence="6 7" key="1">
    <citation type="submission" date="2018-07" db="EMBL/GenBank/DDBJ databases">
        <title>Venubactetium sediminum gen. nov., sp. nov., isolated from a marine solar saltern.</title>
        <authorList>
            <person name="Wang S."/>
        </authorList>
    </citation>
    <scope>NUCLEOTIDE SEQUENCE [LARGE SCALE GENOMIC DNA]</scope>
    <source>
        <strain evidence="6 7">WD2A32</strain>
    </source>
</reference>
<evidence type="ECO:0000256" key="5">
    <source>
        <dbReference type="HAMAP-Rule" id="MF_00189"/>
    </source>
</evidence>
<dbReference type="PANTHER" id="PTHR36917:SF1">
    <property type="entry name" value="INNER MEMBRANE-SPANNING PROTEIN YCIB"/>
    <property type="match status" value="1"/>
</dbReference>
<feature type="transmembrane region" description="Helical" evidence="5">
    <location>
        <begin position="146"/>
        <end position="165"/>
    </location>
</feature>
<evidence type="ECO:0000313" key="7">
    <source>
        <dbReference type="Proteomes" id="UP000253941"/>
    </source>
</evidence>
<dbReference type="NCBIfam" id="TIGR00997">
    <property type="entry name" value="ispZ"/>
    <property type="match status" value="1"/>
</dbReference>
<evidence type="ECO:0000313" key="6">
    <source>
        <dbReference type="EMBL" id="RDD63211.1"/>
    </source>
</evidence>
<dbReference type="InterPro" id="IPR006008">
    <property type="entry name" value="YciB"/>
</dbReference>
<comment type="caution">
    <text evidence="6">The sequence shown here is derived from an EMBL/GenBank/DDBJ whole genome shotgun (WGS) entry which is preliminary data.</text>
</comment>
<dbReference type="AlphaFoldDB" id="A0A369TCY3"/>
<dbReference type="Proteomes" id="UP000253941">
    <property type="component" value="Unassembled WGS sequence"/>
</dbReference>
<name>A0A369TCY3_9PROT</name>
<keyword evidence="5" id="KW-0997">Cell inner membrane</keyword>
<dbReference type="EMBL" id="QPMH01000003">
    <property type="protein sequence ID" value="RDD63211.1"/>
    <property type="molecule type" value="Genomic_DNA"/>
</dbReference>
<evidence type="ECO:0000256" key="3">
    <source>
        <dbReference type="ARBA" id="ARBA00022989"/>
    </source>
</evidence>
<organism evidence="6 7">
    <name type="scientific">Ferruginivarius sediminum</name>
    <dbReference type="NCBI Taxonomy" id="2661937"/>
    <lineage>
        <taxon>Bacteria</taxon>
        <taxon>Pseudomonadati</taxon>
        <taxon>Pseudomonadota</taxon>
        <taxon>Alphaproteobacteria</taxon>
        <taxon>Rhodospirillales</taxon>
        <taxon>Rhodospirillaceae</taxon>
        <taxon>Ferruginivarius</taxon>
    </lineage>
</organism>
<keyword evidence="4 5" id="KW-0472">Membrane</keyword>